<evidence type="ECO:0000256" key="8">
    <source>
        <dbReference type="HAMAP-Rule" id="MF_00265"/>
    </source>
</evidence>
<dbReference type="Pfam" id="PF01850">
    <property type="entry name" value="PIN"/>
    <property type="match status" value="1"/>
</dbReference>
<gene>
    <name evidence="8" type="primary">vapC</name>
    <name evidence="10" type="ORF">V3H18_12175</name>
</gene>
<keyword evidence="8" id="KW-0800">Toxin</keyword>
<dbReference type="Proteomes" id="UP001350748">
    <property type="component" value="Unassembled WGS sequence"/>
</dbReference>
<protein>
    <recommendedName>
        <fullName evidence="8">Ribonuclease VapC</fullName>
        <shortName evidence="8">RNase VapC</shortName>
        <ecNumber evidence="8">3.1.-.-</ecNumber>
    </recommendedName>
    <alternativeName>
        <fullName evidence="8">Toxin VapC</fullName>
    </alternativeName>
</protein>
<evidence type="ECO:0000256" key="1">
    <source>
        <dbReference type="ARBA" id="ARBA00001946"/>
    </source>
</evidence>
<evidence type="ECO:0000256" key="3">
    <source>
        <dbReference type="ARBA" id="ARBA00022722"/>
    </source>
</evidence>
<feature type="binding site" evidence="8">
    <location>
        <position position="5"/>
    </location>
    <ligand>
        <name>Mg(2+)</name>
        <dbReference type="ChEBI" id="CHEBI:18420"/>
    </ligand>
</feature>
<accession>A0ABU7XIT7</accession>
<dbReference type="PANTHER" id="PTHR33653:SF1">
    <property type="entry name" value="RIBONUCLEASE VAPC2"/>
    <property type="match status" value="1"/>
</dbReference>
<comment type="cofactor">
    <cofactor evidence="1 8">
        <name>Mg(2+)</name>
        <dbReference type="ChEBI" id="CHEBI:18420"/>
    </cofactor>
</comment>
<dbReference type="HAMAP" id="MF_00265">
    <property type="entry name" value="VapC_Nob1"/>
    <property type="match status" value="1"/>
</dbReference>
<comment type="similarity">
    <text evidence="7 8">Belongs to the PINc/VapC protein family.</text>
</comment>
<dbReference type="EMBL" id="JAZHYN010000037">
    <property type="protein sequence ID" value="MEF3367291.1"/>
    <property type="molecule type" value="Genomic_DNA"/>
</dbReference>
<sequence>MILLDTNVVSEMMKPTGDAKARGWMDSHAEIDFYLATPIIAELRFGLALLPSGRKKEALTRACQSIEEEIFAGRILPFDQRAAHAFARLRAKRQTLGKPLNVMDAIVASVASAHAMTLATRNVADFGDLELVVVNPFAFE</sequence>
<evidence type="ECO:0000256" key="5">
    <source>
        <dbReference type="ARBA" id="ARBA00022801"/>
    </source>
</evidence>
<dbReference type="InterPro" id="IPR002716">
    <property type="entry name" value="PIN_dom"/>
</dbReference>
<dbReference type="EC" id="3.1.-.-" evidence="8"/>
<comment type="function">
    <text evidence="8">Toxic component of a toxin-antitoxin (TA) system. An RNase.</text>
</comment>
<evidence type="ECO:0000256" key="2">
    <source>
        <dbReference type="ARBA" id="ARBA00022649"/>
    </source>
</evidence>
<dbReference type="InterPro" id="IPR050556">
    <property type="entry name" value="Type_II_TA_system_RNase"/>
</dbReference>
<evidence type="ECO:0000313" key="10">
    <source>
        <dbReference type="EMBL" id="MEF3367291.1"/>
    </source>
</evidence>
<evidence type="ECO:0000256" key="6">
    <source>
        <dbReference type="ARBA" id="ARBA00022842"/>
    </source>
</evidence>
<comment type="caution">
    <text evidence="10">The sequence shown here is derived from an EMBL/GenBank/DDBJ whole genome shotgun (WGS) entry which is preliminary data.</text>
</comment>
<keyword evidence="6 8" id="KW-0460">Magnesium</keyword>
<keyword evidence="5 8" id="KW-0378">Hydrolase</keyword>
<evidence type="ECO:0000259" key="9">
    <source>
        <dbReference type="Pfam" id="PF01850"/>
    </source>
</evidence>
<dbReference type="Gene3D" id="3.40.50.1010">
    <property type="entry name" value="5'-nuclease"/>
    <property type="match status" value="1"/>
</dbReference>
<evidence type="ECO:0000256" key="7">
    <source>
        <dbReference type="ARBA" id="ARBA00038093"/>
    </source>
</evidence>
<proteinExistence type="inferred from homology"/>
<dbReference type="SUPFAM" id="SSF88723">
    <property type="entry name" value="PIN domain-like"/>
    <property type="match status" value="1"/>
</dbReference>
<dbReference type="InterPro" id="IPR022907">
    <property type="entry name" value="VapC_family"/>
</dbReference>
<dbReference type="PANTHER" id="PTHR33653">
    <property type="entry name" value="RIBONUCLEASE VAPC2"/>
    <property type="match status" value="1"/>
</dbReference>
<evidence type="ECO:0000313" key="11">
    <source>
        <dbReference type="Proteomes" id="UP001350748"/>
    </source>
</evidence>
<keyword evidence="11" id="KW-1185">Reference proteome</keyword>
<keyword evidence="4 8" id="KW-0479">Metal-binding</keyword>
<dbReference type="CDD" id="cd18731">
    <property type="entry name" value="PIN_NgFitB-like"/>
    <property type="match status" value="1"/>
</dbReference>
<reference evidence="10 11" key="1">
    <citation type="submission" date="2024-02" db="EMBL/GenBank/DDBJ databases">
        <authorList>
            <person name="Grouzdev D."/>
        </authorList>
    </citation>
    <scope>NUCLEOTIDE SEQUENCE [LARGE SCALE GENOMIC DNA]</scope>
    <source>
        <strain evidence="10 11">9N</strain>
    </source>
</reference>
<feature type="binding site" evidence="8">
    <location>
        <position position="104"/>
    </location>
    <ligand>
        <name>Mg(2+)</name>
        <dbReference type="ChEBI" id="CHEBI:18420"/>
    </ligand>
</feature>
<keyword evidence="3 8" id="KW-0540">Nuclease</keyword>
<name>A0ABU7XIT7_9HYPH</name>
<feature type="domain" description="PIN" evidence="9">
    <location>
        <begin position="2"/>
        <end position="122"/>
    </location>
</feature>
<organism evidence="10 11">
    <name type="scientific">Methylocystis borbori</name>
    <dbReference type="NCBI Taxonomy" id="3118750"/>
    <lineage>
        <taxon>Bacteria</taxon>
        <taxon>Pseudomonadati</taxon>
        <taxon>Pseudomonadota</taxon>
        <taxon>Alphaproteobacteria</taxon>
        <taxon>Hyphomicrobiales</taxon>
        <taxon>Methylocystaceae</taxon>
        <taxon>Methylocystis</taxon>
    </lineage>
</organism>
<evidence type="ECO:0000256" key="4">
    <source>
        <dbReference type="ARBA" id="ARBA00022723"/>
    </source>
</evidence>
<keyword evidence="2 8" id="KW-1277">Toxin-antitoxin system</keyword>
<dbReference type="InterPro" id="IPR029060">
    <property type="entry name" value="PIN-like_dom_sf"/>
</dbReference>
<dbReference type="RefSeq" id="WP_332082338.1">
    <property type="nucleotide sequence ID" value="NZ_JAZHYN010000037.1"/>
</dbReference>